<keyword evidence="3" id="KW-1185">Reference proteome</keyword>
<feature type="compositionally biased region" description="Basic and acidic residues" evidence="1">
    <location>
        <begin position="187"/>
        <end position="197"/>
    </location>
</feature>
<dbReference type="Proteomes" id="UP000484875">
    <property type="component" value="Unassembled WGS sequence"/>
</dbReference>
<evidence type="ECO:0000256" key="1">
    <source>
        <dbReference type="SAM" id="MobiDB-lite"/>
    </source>
</evidence>
<reference evidence="2 3" key="1">
    <citation type="submission" date="2019-12" db="EMBL/GenBank/DDBJ databases">
        <title>Novel species isolated from a subtropical stream in China.</title>
        <authorList>
            <person name="Lu H."/>
        </authorList>
    </citation>
    <scope>NUCLEOTIDE SEQUENCE [LARGE SCALE GENOMIC DNA]</scope>
    <source>
        <strain evidence="2 3">FT107W</strain>
    </source>
</reference>
<organism evidence="2 3">
    <name type="scientific">Duganella vulcania</name>
    <dbReference type="NCBI Taxonomy" id="2692166"/>
    <lineage>
        <taxon>Bacteria</taxon>
        <taxon>Pseudomonadati</taxon>
        <taxon>Pseudomonadota</taxon>
        <taxon>Betaproteobacteria</taxon>
        <taxon>Burkholderiales</taxon>
        <taxon>Oxalobacteraceae</taxon>
        <taxon>Telluria group</taxon>
        <taxon>Duganella</taxon>
    </lineage>
</organism>
<sequence length="212" mass="23190">MSVQLPTDTLLKLIEKLRRRGGSQDLSEAMAQAIECWLSDPARFAPGADPSDIHGYQWKSLFLPEGTVLKSWSYGENNYARVEGDQIIHNGQAVSPNQFAQSFARSTRNAWQDLYVRRPGDKTFKSARRLRDELIAAAKAPAAMPAATAMPVPALAPAPATVTLLPAASAPASPAPQAAPAATAPARHTDREPGWDLPERRKFRYRLEDVAY</sequence>
<accession>A0A845HH68</accession>
<dbReference type="RefSeq" id="WP_161090311.1">
    <property type="nucleotide sequence ID" value="NZ_WWCV01000020.1"/>
</dbReference>
<feature type="region of interest" description="Disordered" evidence="1">
    <location>
        <begin position="169"/>
        <end position="197"/>
    </location>
</feature>
<protein>
    <submittedName>
        <fullName evidence="2">Uncharacterized protein</fullName>
    </submittedName>
</protein>
<comment type="caution">
    <text evidence="2">The sequence shown here is derived from an EMBL/GenBank/DDBJ whole genome shotgun (WGS) entry which is preliminary data.</text>
</comment>
<name>A0A845HH68_9BURK</name>
<proteinExistence type="predicted"/>
<evidence type="ECO:0000313" key="2">
    <source>
        <dbReference type="EMBL" id="MYN17707.1"/>
    </source>
</evidence>
<gene>
    <name evidence="2" type="ORF">GTP81_13170</name>
</gene>
<dbReference type="EMBL" id="WWCV01000020">
    <property type="protein sequence ID" value="MYN17707.1"/>
    <property type="molecule type" value="Genomic_DNA"/>
</dbReference>
<evidence type="ECO:0000313" key="3">
    <source>
        <dbReference type="Proteomes" id="UP000484875"/>
    </source>
</evidence>
<dbReference type="AlphaFoldDB" id="A0A845HH68"/>
<feature type="compositionally biased region" description="Low complexity" evidence="1">
    <location>
        <begin position="169"/>
        <end position="186"/>
    </location>
</feature>